<keyword evidence="2" id="KW-1185">Reference proteome</keyword>
<dbReference type="InterPro" id="IPR011047">
    <property type="entry name" value="Quinoprotein_ADH-like_sf"/>
</dbReference>
<accession>A0A1H2CNY2</accession>
<evidence type="ECO:0000313" key="2">
    <source>
        <dbReference type="Proteomes" id="UP000198688"/>
    </source>
</evidence>
<protein>
    <recommendedName>
        <fullName evidence="3">PQQ-like domain-containing protein</fullName>
    </recommendedName>
</protein>
<reference evidence="1 2" key="1">
    <citation type="submission" date="2016-10" db="EMBL/GenBank/DDBJ databases">
        <authorList>
            <person name="de Groot N.N."/>
        </authorList>
    </citation>
    <scope>NUCLEOTIDE SEQUENCE [LARGE SCALE GENOMIC DNA]</scope>
    <source>
        <strain evidence="1 2">DSM 43941</strain>
    </source>
</reference>
<dbReference type="STRING" id="113562.SAMN04489716_6364"/>
<name>A0A1H2CNY2_9ACTN</name>
<organism evidence="1 2">
    <name type="scientific">Actinoplanes derwentensis</name>
    <dbReference type="NCBI Taxonomy" id="113562"/>
    <lineage>
        <taxon>Bacteria</taxon>
        <taxon>Bacillati</taxon>
        <taxon>Actinomycetota</taxon>
        <taxon>Actinomycetes</taxon>
        <taxon>Micromonosporales</taxon>
        <taxon>Micromonosporaceae</taxon>
        <taxon>Actinoplanes</taxon>
    </lineage>
</organism>
<dbReference type="EMBL" id="LT629758">
    <property type="protein sequence ID" value="SDT72245.1"/>
    <property type="molecule type" value="Genomic_DNA"/>
</dbReference>
<proteinExistence type="predicted"/>
<gene>
    <name evidence="1" type="ORF">SAMN04489716_6364</name>
</gene>
<dbReference type="SUPFAM" id="SSF50998">
    <property type="entry name" value="Quinoprotein alcohol dehydrogenase-like"/>
    <property type="match status" value="1"/>
</dbReference>
<dbReference type="OrthoDB" id="3288308at2"/>
<dbReference type="RefSeq" id="WP_092549374.1">
    <property type="nucleotide sequence ID" value="NZ_BOMJ01000012.1"/>
</dbReference>
<dbReference type="AlphaFoldDB" id="A0A1H2CNY2"/>
<sequence length="504" mass="53995">MELSREHPLDGLENVPWADLLGPDDAAELVAALRELAEEGGSDHRIYDVLEDGDNFDHYWFATVAAKPEGLRPAAVPALRFLARIAAQPSGVGSWSALDLVETIVDAALDRPTMTGDELDALVDGLRAEFDTARPALAEADRQSHGEVSIPRLVAEVDAGVRLGGAYEPRWRGVARPLVESPTGRLVTAGGMLVTQEKGGLVFRSLDDGTPIHVFDYPGAEKAWPFAGSRSDPGLRDAETELWATPFADADGPGVLTVEARGRDALLWRLDGTGWRAIPLVRSGWRLRSPARRVDVVAAYGGTCFVGYADNVVLSFDARSGMLSGEPITLPRGARHLAADGTHMTVLLHHSGSGPNLIRIDLATGRLVEPTAGPADTLPFGYHSQGRPHLVFKNGFTPGPQLHRVDAGSNAEVGQPIRVGDLNGFCVYEVGGRPCLAVAGLRQVHRFDAETGEPIGRPLFGHRRIVLDVVSAVVDGRPTLYSADGATVRRWDAETGIPWPAPIP</sequence>
<evidence type="ECO:0008006" key="3">
    <source>
        <dbReference type="Google" id="ProtNLM"/>
    </source>
</evidence>
<evidence type="ECO:0000313" key="1">
    <source>
        <dbReference type="EMBL" id="SDT72245.1"/>
    </source>
</evidence>
<dbReference type="Gene3D" id="2.130.10.10">
    <property type="entry name" value="YVTN repeat-like/Quinoprotein amine dehydrogenase"/>
    <property type="match status" value="1"/>
</dbReference>
<dbReference type="Proteomes" id="UP000198688">
    <property type="component" value="Chromosome I"/>
</dbReference>
<dbReference type="InterPro" id="IPR015943">
    <property type="entry name" value="WD40/YVTN_repeat-like_dom_sf"/>
</dbReference>